<dbReference type="SUPFAM" id="SSF88659">
    <property type="entry name" value="Sigma3 and sigma4 domains of RNA polymerase sigma factors"/>
    <property type="match status" value="1"/>
</dbReference>
<evidence type="ECO:0000256" key="2">
    <source>
        <dbReference type="ARBA" id="ARBA00023015"/>
    </source>
</evidence>
<evidence type="ECO:0000256" key="4">
    <source>
        <dbReference type="ARBA" id="ARBA00023125"/>
    </source>
</evidence>
<accession>A0A8J3NE13</accession>
<evidence type="ECO:0000259" key="6">
    <source>
        <dbReference type="Pfam" id="PF04542"/>
    </source>
</evidence>
<dbReference type="NCBIfam" id="TIGR02937">
    <property type="entry name" value="sigma70-ECF"/>
    <property type="match status" value="1"/>
</dbReference>
<dbReference type="GO" id="GO:0003677">
    <property type="term" value="F:DNA binding"/>
    <property type="evidence" value="ECO:0007669"/>
    <property type="project" value="UniProtKB-KW"/>
</dbReference>
<evidence type="ECO:0000256" key="5">
    <source>
        <dbReference type="ARBA" id="ARBA00023163"/>
    </source>
</evidence>
<dbReference type="CDD" id="cd06171">
    <property type="entry name" value="Sigma70_r4"/>
    <property type="match status" value="1"/>
</dbReference>
<dbReference type="InterPro" id="IPR014284">
    <property type="entry name" value="RNA_pol_sigma-70_dom"/>
</dbReference>
<proteinExistence type="inferred from homology"/>
<dbReference type="InterPro" id="IPR036388">
    <property type="entry name" value="WH-like_DNA-bd_sf"/>
</dbReference>
<sequence>MRAVVRHTGVTVRSGSVADTPQRHFDDVYAGQYAVLVRLAYTTTGSVAAAEDVVQDAFLELYRRWTHVAEPAAWLRRAVVSRCTSWVRRRRLERRHGQPRDPGTHPPTAPETVAVRAALARLRPRHRAVVFLRYYLDLPEAEIAAALGCRPGTVKSMLHRARTILREYVDEC</sequence>
<dbReference type="SUPFAM" id="SSF88946">
    <property type="entry name" value="Sigma2 domain of RNA polymerase sigma factors"/>
    <property type="match status" value="1"/>
</dbReference>
<dbReference type="InterPro" id="IPR007627">
    <property type="entry name" value="RNA_pol_sigma70_r2"/>
</dbReference>
<organism evidence="8 9">
    <name type="scientific">Actinocatenispora rupis</name>
    <dbReference type="NCBI Taxonomy" id="519421"/>
    <lineage>
        <taxon>Bacteria</taxon>
        <taxon>Bacillati</taxon>
        <taxon>Actinomycetota</taxon>
        <taxon>Actinomycetes</taxon>
        <taxon>Micromonosporales</taxon>
        <taxon>Micromonosporaceae</taxon>
        <taxon>Actinocatenispora</taxon>
    </lineage>
</organism>
<keyword evidence="4" id="KW-0238">DNA-binding</keyword>
<evidence type="ECO:0000259" key="7">
    <source>
        <dbReference type="Pfam" id="PF08281"/>
    </source>
</evidence>
<gene>
    <name evidence="8" type="ORF">Aru02nite_64650</name>
</gene>
<name>A0A8J3NE13_9ACTN</name>
<dbReference type="Proteomes" id="UP000612808">
    <property type="component" value="Unassembled WGS sequence"/>
</dbReference>
<dbReference type="Pfam" id="PF08281">
    <property type="entry name" value="Sigma70_r4_2"/>
    <property type="match status" value="1"/>
</dbReference>
<dbReference type="GO" id="GO:0006352">
    <property type="term" value="P:DNA-templated transcription initiation"/>
    <property type="evidence" value="ECO:0007669"/>
    <property type="project" value="InterPro"/>
</dbReference>
<evidence type="ECO:0000256" key="1">
    <source>
        <dbReference type="ARBA" id="ARBA00010641"/>
    </source>
</evidence>
<dbReference type="Pfam" id="PF04542">
    <property type="entry name" value="Sigma70_r2"/>
    <property type="match status" value="1"/>
</dbReference>
<dbReference type="Gene3D" id="1.10.1740.10">
    <property type="match status" value="1"/>
</dbReference>
<keyword evidence="5" id="KW-0804">Transcription</keyword>
<dbReference type="AlphaFoldDB" id="A0A8J3NE13"/>
<evidence type="ECO:0000313" key="9">
    <source>
        <dbReference type="Proteomes" id="UP000612808"/>
    </source>
</evidence>
<feature type="domain" description="RNA polymerase sigma factor 70 region 4 type 2" evidence="7">
    <location>
        <begin position="114"/>
        <end position="163"/>
    </location>
</feature>
<dbReference type="PANTHER" id="PTHR43133:SF8">
    <property type="entry name" value="RNA POLYMERASE SIGMA FACTOR HI_1459-RELATED"/>
    <property type="match status" value="1"/>
</dbReference>
<protein>
    <submittedName>
        <fullName evidence="8">RNA polymerase subunit sigma-24</fullName>
    </submittedName>
</protein>
<keyword evidence="3" id="KW-0731">Sigma factor</keyword>
<comment type="similarity">
    <text evidence="1">Belongs to the sigma-70 factor family. ECF subfamily.</text>
</comment>
<keyword evidence="9" id="KW-1185">Reference proteome</keyword>
<reference evidence="8" key="1">
    <citation type="submission" date="2021-01" db="EMBL/GenBank/DDBJ databases">
        <title>Whole genome shotgun sequence of Actinocatenispora rupis NBRC 107355.</title>
        <authorList>
            <person name="Komaki H."/>
            <person name="Tamura T."/>
        </authorList>
    </citation>
    <scope>NUCLEOTIDE SEQUENCE</scope>
    <source>
        <strain evidence="8">NBRC 107355</strain>
    </source>
</reference>
<feature type="domain" description="RNA polymerase sigma-70 region 2" evidence="6">
    <location>
        <begin position="35"/>
        <end position="91"/>
    </location>
</feature>
<evidence type="ECO:0000256" key="3">
    <source>
        <dbReference type="ARBA" id="ARBA00023082"/>
    </source>
</evidence>
<dbReference type="InterPro" id="IPR039425">
    <property type="entry name" value="RNA_pol_sigma-70-like"/>
</dbReference>
<comment type="caution">
    <text evidence="8">The sequence shown here is derived from an EMBL/GenBank/DDBJ whole genome shotgun (WGS) entry which is preliminary data.</text>
</comment>
<keyword evidence="2" id="KW-0805">Transcription regulation</keyword>
<dbReference type="InterPro" id="IPR013249">
    <property type="entry name" value="RNA_pol_sigma70_r4_t2"/>
</dbReference>
<dbReference type="GO" id="GO:0016987">
    <property type="term" value="F:sigma factor activity"/>
    <property type="evidence" value="ECO:0007669"/>
    <property type="project" value="UniProtKB-KW"/>
</dbReference>
<dbReference type="PANTHER" id="PTHR43133">
    <property type="entry name" value="RNA POLYMERASE ECF-TYPE SIGMA FACTO"/>
    <property type="match status" value="1"/>
</dbReference>
<dbReference type="InterPro" id="IPR013324">
    <property type="entry name" value="RNA_pol_sigma_r3/r4-like"/>
</dbReference>
<evidence type="ECO:0000313" key="8">
    <source>
        <dbReference type="EMBL" id="GID15576.1"/>
    </source>
</evidence>
<dbReference type="Gene3D" id="1.10.10.10">
    <property type="entry name" value="Winged helix-like DNA-binding domain superfamily/Winged helix DNA-binding domain"/>
    <property type="match status" value="1"/>
</dbReference>
<dbReference type="EMBL" id="BOMB01000044">
    <property type="protein sequence ID" value="GID15576.1"/>
    <property type="molecule type" value="Genomic_DNA"/>
</dbReference>
<dbReference type="InterPro" id="IPR013325">
    <property type="entry name" value="RNA_pol_sigma_r2"/>
</dbReference>